<evidence type="ECO:0000256" key="1">
    <source>
        <dbReference type="SAM" id="Phobius"/>
    </source>
</evidence>
<evidence type="ECO:0000313" key="2">
    <source>
        <dbReference type="EMBL" id="QBM89415.1"/>
    </source>
</evidence>
<keyword evidence="1" id="KW-1133">Transmembrane helix</keyword>
<proteinExistence type="predicted"/>
<feature type="transmembrane region" description="Helical" evidence="1">
    <location>
        <begin position="70"/>
        <end position="89"/>
    </location>
</feature>
<protein>
    <submittedName>
        <fullName evidence="2">Pore assembly and biogenesis</fullName>
    </submittedName>
</protein>
<dbReference type="Pfam" id="PF12716">
    <property type="entry name" value="Apq12"/>
    <property type="match status" value="1"/>
</dbReference>
<feature type="transmembrane region" description="Helical" evidence="1">
    <location>
        <begin position="40"/>
        <end position="58"/>
    </location>
</feature>
<keyword evidence="1" id="KW-0812">Transmembrane</keyword>
<reference evidence="3" key="1">
    <citation type="submission" date="2019-03" db="EMBL/GenBank/DDBJ databases">
        <title>Snf2 controls pulcherriminic acid biosynthesis and connects pigmentation and antifungal activity of the yeast Metschnikowia pulcherrima.</title>
        <authorList>
            <person name="Gore-Lloyd D."/>
            <person name="Sumann I."/>
            <person name="Brachmann A.O."/>
            <person name="Schneeberger K."/>
            <person name="Ortiz-Merino R.A."/>
            <person name="Moreno-Beltran M."/>
            <person name="Schlaefli M."/>
            <person name="Kirner P."/>
            <person name="Santos Kron A."/>
            <person name="Wolfe K.H."/>
            <person name="Piel J."/>
            <person name="Ahrens C.H."/>
            <person name="Henk D."/>
            <person name="Freimoser F.M."/>
        </authorList>
    </citation>
    <scope>NUCLEOTIDE SEQUENCE [LARGE SCALE GENOMIC DNA]</scope>
    <source>
        <strain evidence="3">APC 1.2</strain>
    </source>
</reference>
<name>A0A4P6XRN3_9ASCO</name>
<gene>
    <name evidence="2" type="primary">MPUL0D04870</name>
    <name evidence="2" type="ORF">METSCH_D04870</name>
</gene>
<keyword evidence="1" id="KW-0472">Membrane</keyword>
<dbReference type="InterPro" id="IPR024316">
    <property type="entry name" value="APQ12"/>
</dbReference>
<accession>A0A4P6XRN3</accession>
<dbReference type="EMBL" id="CP034459">
    <property type="protein sequence ID" value="QBM89415.1"/>
    <property type="molecule type" value="Genomic_DNA"/>
</dbReference>
<organism evidence="2 3">
    <name type="scientific">Metschnikowia aff. pulcherrima</name>
    <dbReference type="NCBI Taxonomy" id="2163413"/>
    <lineage>
        <taxon>Eukaryota</taxon>
        <taxon>Fungi</taxon>
        <taxon>Dikarya</taxon>
        <taxon>Ascomycota</taxon>
        <taxon>Saccharomycotina</taxon>
        <taxon>Pichiomycetes</taxon>
        <taxon>Metschnikowiaceae</taxon>
        <taxon>Metschnikowia</taxon>
    </lineage>
</organism>
<feature type="transmembrane region" description="Helical" evidence="1">
    <location>
        <begin position="12"/>
        <end position="34"/>
    </location>
</feature>
<sequence>MDSPNSTLEAVLGTAVSYLVIAMSNLLIALRYFYTNYPETAQIASMAVAAYILFKSFMRIVRFWWGMLKFVIKAVLLFSVVIIASFAYYRGPHRFFTRDLPFVYNFWQLVSQKHQENIQNIRYADILGKTGLDPAAVKKSASGWIAENAEQIDTLKTGARDFASENIDHIQKFVRGNNLQNFWNLGFANNGRR</sequence>
<evidence type="ECO:0000313" key="3">
    <source>
        <dbReference type="Proteomes" id="UP000292447"/>
    </source>
</evidence>
<dbReference type="Proteomes" id="UP000292447">
    <property type="component" value="Chromosome IV"/>
</dbReference>
<keyword evidence="3" id="KW-1185">Reference proteome</keyword>
<dbReference type="AlphaFoldDB" id="A0A4P6XRN3"/>